<dbReference type="InterPro" id="IPR038726">
    <property type="entry name" value="PDDEXK_AddAB-type"/>
</dbReference>
<accession>A0A3B1A692</accession>
<dbReference type="Pfam" id="PF12705">
    <property type="entry name" value="PDDEXK_1"/>
    <property type="match status" value="1"/>
</dbReference>
<sequence length="295" mass="32975">NPTVRISGELLPTHLSASGYQQLINCPYQFFAARCLQLEAPDSIREMLAKADYGERVHLSLQAFHENVHDLPGPFNTTITRENKPAAIKCLNEIAAAVFARDLEDNFLHRGWLRRWQEMIPAYIEWQLERQQQWRVKSTELNVTREHGQITLRGRLDRIDAGTDGDSGAPIAGIIDYKTGSIPKNADVLSGESVQLPFYALLAEHISSKTITQVEYLALDTATKKGATPMVRAMGTLETETLGTLVQNTAARLDLLVNQMTTGTPMPAWGDEATCGYCQMSGICRRETWRDLTEN</sequence>
<reference evidence="2" key="1">
    <citation type="submission" date="2018-06" db="EMBL/GenBank/DDBJ databases">
        <authorList>
            <person name="Zhirakovskaya E."/>
        </authorList>
    </citation>
    <scope>NUCLEOTIDE SEQUENCE</scope>
</reference>
<dbReference type="InterPro" id="IPR011604">
    <property type="entry name" value="PDDEXK-like_dom_sf"/>
</dbReference>
<evidence type="ECO:0000313" key="2">
    <source>
        <dbReference type="EMBL" id="VAW95623.1"/>
    </source>
</evidence>
<evidence type="ECO:0000259" key="1">
    <source>
        <dbReference type="Pfam" id="PF12705"/>
    </source>
</evidence>
<name>A0A3B1A692_9ZZZZ</name>
<dbReference type="AlphaFoldDB" id="A0A3B1A692"/>
<dbReference type="EMBL" id="UOFV01000063">
    <property type="protein sequence ID" value="VAW95623.1"/>
    <property type="molecule type" value="Genomic_DNA"/>
</dbReference>
<feature type="non-terminal residue" evidence="2">
    <location>
        <position position="1"/>
    </location>
</feature>
<dbReference type="Gene3D" id="3.90.320.10">
    <property type="match status" value="1"/>
</dbReference>
<organism evidence="2">
    <name type="scientific">hydrothermal vent metagenome</name>
    <dbReference type="NCBI Taxonomy" id="652676"/>
    <lineage>
        <taxon>unclassified sequences</taxon>
        <taxon>metagenomes</taxon>
        <taxon>ecological metagenomes</taxon>
    </lineage>
</organism>
<protein>
    <recommendedName>
        <fullName evidence="1">PD-(D/E)XK endonuclease-like domain-containing protein</fullName>
    </recommendedName>
</protein>
<feature type="domain" description="PD-(D/E)XK endonuclease-like" evidence="1">
    <location>
        <begin position="14"/>
        <end position="285"/>
    </location>
</feature>
<proteinExistence type="predicted"/>
<gene>
    <name evidence="2" type="ORF">MNBD_GAMMA19-564</name>
</gene>